<dbReference type="KEGG" id="pbl:PAAG_01920"/>
<keyword evidence="2" id="KW-0812">Transmembrane</keyword>
<dbReference type="GeneID" id="9099234"/>
<organism evidence="3 4">
    <name type="scientific">Paracoccidioides lutzii (strain ATCC MYA-826 / Pb01)</name>
    <name type="common">Paracoccidioides brasiliensis</name>
    <dbReference type="NCBI Taxonomy" id="502779"/>
    <lineage>
        <taxon>Eukaryota</taxon>
        <taxon>Fungi</taxon>
        <taxon>Dikarya</taxon>
        <taxon>Ascomycota</taxon>
        <taxon>Pezizomycotina</taxon>
        <taxon>Eurotiomycetes</taxon>
        <taxon>Eurotiomycetidae</taxon>
        <taxon>Onygenales</taxon>
        <taxon>Ajellomycetaceae</taxon>
        <taxon>Paracoccidioides</taxon>
    </lineage>
</organism>
<protein>
    <submittedName>
        <fullName evidence="3">Uncharacterized protein</fullName>
    </submittedName>
</protein>
<dbReference type="Proteomes" id="UP000002059">
    <property type="component" value="Partially assembled WGS sequence"/>
</dbReference>
<accession>C1GTS5</accession>
<feature type="compositionally biased region" description="Polar residues" evidence="1">
    <location>
        <begin position="117"/>
        <end position="152"/>
    </location>
</feature>
<feature type="region of interest" description="Disordered" evidence="1">
    <location>
        <begin position="109"/>
        <end position="155"/>
    </location>
</feature>
<feature type="transmembrane region" description="Helical" evidence="2">
    <location>
        <begin position="33"/>
        <end position="56"/>
    </location>
</feature>
<dbReference type="STRING" id="502779.C1GTS5"/>
<reference evidence="3 4" key="1">
    <citation type="journal article" date="2011" name="PLoS Genet.">
        <title>Comparative genomic analysis of human fungal pathogens causing paracoccidioidomycosis.</title>
        <authorList>
            <person name="Desjardins C.A."/>
            <person name="Champion M.D."/>
            <person name="Holder J.W."/>
            <person name="Muszewska A."/>
            <person name="Goldberg J."/>
            <person name="Bailao A.M."/>
            <person name="Brigido M.M."/>
            <person name="Ferreira M.E."/>
            <person name="Garcia A.M."/>
            <person name="Grynberg M."/>
            <person name="Gujja S."/>
            <person name="Heiman D.I."/>
            <person name="Henn M.R."/>
            <person name="Kodira C.D."/>
            <person name="Leon-Narvaez H."/>
            <person name="Longo L.V."/>
            <person name="Ma L.J."/>
            <person name="Malavazi I."/>
            <person name="Matsuo A.L."/>
            <person name="Morais F.V."/>
            <person name="Pereira M."/>
            <person name="Rodriguez-Brito S."/>
            <person name="Sakthikumar S."/>
            <person name="Salem-Izacc S.M."/>
            <person name="Sykes S.M."/>
            <person name="Teixeira M.M."/>
            <person name="Vallejo M.C."/>
            <person name="Walter M.E."/>
            <person name="Yandava C."/>
            <person name="Young S."/>
            <person name="Zeng Q."/>
            <person name="Zucker J."/>
            <person name="Felipe M.S."/>
            <person name="Goldman G.H."/>
            <person name="Haas B.J."/>
            <person name="McEwen J.G."/>
            <person name="Nino-Vega G."/>
            <person name="Puccia R."/>
            <person name="San-Blas G."/>
            <person name="Soares C.M."/>
            <person name="Birren B.W."/>
            <person name="Cuomo C.A."/>
        </authorList>
    </citation>
    <scope>NUCLEOTIDE SEQUENCE [LARGE SCALE GENOMIC DNA]</scope>
    <source>
        <strain evidence="4">ATCC MYA-826 / Pb01</strain>
    </source>
</reference>
<name>C1GTS5_PARBA</name>
<proteinExistence type="predicted"/>
<dbReference type="EMBL" id="KN293995">
    <property type="protein sequence ID" value="EEH39731.2"/>
    <property type="molecule type" value="Genomic_DNA"/>
</dbReference>
<gene>
    <name evidence="3" type="ORF">PAAG_01920</name>
</gene>
<evidence type="ECO:0000313" key="4">
    <source>
        <dbReference type="Proteomes" id="UP000002059"/>
    </source>
</evidence>
<keyword evidence="4" id="KW-1185">Reference proteome</keyword>
<dbReference type="HOGENOM" id="CLU_1170957_0_0_1"/>
<dbReference type="AlphaFoldDB" id="C1GTS5"/>
<dbReference type="OrthoDB" id="9999863at2759"/>
<sequence>MKAIDAYFFGASIAAESAPSHLDIRDLKTYQQLFTYIIPLISHLGFINIAVVLVRLRWFRRRVNKISAMVYQVAPSEAQRRLDVETHAYKFPEDEGKGAVLVEEAGPISDSFGGGKRQSTTPNVESTGSNTNANDTNEVPDQNVNPHHTSISFAPDVRGYDKSKALHVPPPHERERERPIVKVDQVFSGDEEIVKSNDVSIGRSLSASRRLKSRSSSVQCQHSRKGCFIHLCARREV</sequence>
<dbReference type="VEuPathDB" id="FungiDB:PAAG_01920"/>
<evidence type="ECO:0000256" key="1">
    <source>
        <dbReference type="SAM" id="MobiDB-lite"/>
    </source>
</evidence>
<keyword evidence="2" id="KW-0472">Membrane</keyword>
<dbReference type="RefSeq" id="XP_015701491.1">
    <property type="nucleotide sequence ID" value="XM_015844487.1"/>
</dbReference>
<evidence type="ECO:0000313" key="3">
    <source>
        <dbReference type="EMBL" id="EEH39731.2"/>
    </source>
</evidence>
<keyword evidence="2" id="KW-1133">Transmembrane helix</keyword>
<evidence type="ECO:0000256" key="2">
    <source>
        <dbReference type="SAM" id="Phobius"/>
    </source>
</evidence>